<dbReference type="Proteomes" id="UP000710385">
    <property type="component" value="Unassembled WGS sequence"/>
</dbReference>
<dbReference type="EMBL" id="JABTTY010000001">
    <property type="protein sequence ID" value="MBE7525321.1"/>
    <property type="molecule type" value="Genomic_DNA"/>
</dbReference>
<reference evidence="1" key="1">
    <citation type="submission" date="2020-05" db="EMBL/GenBank/DDBJ databases">
        <title>High-Quality Genomes of Partial-Nitritation/Anammox System by Hierarchical Clustering Based Hybrid Assembly.</title>
        <authorList>
            <person name="Liu L."/>
            <person name="Wang Y."/>
            <person name="Che Y."/>
            <person name="Chen Y."/>
            <person name="Xia Y."/>
            <person name="Luo R."/>
            <person name="Cheng S.H."/>
            <person name="Zheng C."/>
            <person name="Zhang T."/>
        </authorList>
    </citation>
    <scope>NUCLEOTIDE SEQUENCE</scope>
    <source>
        <strain evidence="1">H1_PAT1</strain>
    </source>
</reference>
<evidence type="ECO:0000313" key="2">
    <source>
        <dbReference type="Proteomes" id="UP000710385"/>
    </source>
</evidence>
<name>A0A928TQP0_UNCKA</name>
<dbReference type="AlphaFoldDB" id="A0A928TQP0"/>
<sequence>MEYHDTRRWAIHDFMVHVVAEKSLLVEETHRDVWPTKVTLVERCGRGETPVRSFVLDIEYGRFAAELKRYVQRINRHRTLFCLAETDSDIYVTNQISMFLRRTAAA</sequence>
<evidence type="ECO:0000313" key="1">
    <source>
        <dbReference type="EMBL" id="MBE7525321.1"/>
    </source>
</evidence>
<gene>
    <name evidence="1" type="ORF">HS096_02960</name>
</gene>
<organism evidence="1 2">
    <name type="scientific">candidate division WWE3 bacterium</name>
    <dbReference type="NCBI Taxonomy" id="2053526"/>
    <lineage>
        <taxon>Bacteria</taxon>
        <taxon>Katanobacteria</taxon>
    </lineage>
</organism>
<protein>
    <submittedName>
        <fullName evidence="1">Uncharacterized protein</fullName>
    </submittedName>
</protein>
<proteinExistence type="predicted"/>
<accession>A0A928TQP0</accession>
<comment type="caution">
    <text evidence="1">The sequence shown here is derived from an EMBL/GenBank/DDBJ whole genome shotgun (WGS) entry which is preliminary data.</text>
</comment>